<dbReference type="RefSeq" id="WP_014164497.1">
    <property type="nucleotide sequence ID" value="NZ_CP010992.1"/>
</dbReference>
<dbReference type="GO" id="GO:0016788">
    <property type="term" value="F:hydrolase activity, acting on ester bonds"/>
    <property type="evidence" value="ECO:0007669"/>
    <property type="project" value="UniProtKB-ARBA"/>
</dbReference>
<dbReference type="CDD" id="cd00229">
    <property type="entry name" value="SGNH_hydrolase"/>
    <property type="match status" value="1"/>
</dbReference>
<dbReference type="AlphaFoldDB" id="A0AAI8GAM3"/>
<organism evidence="3 4">
    <name type="scientific">Flavobacterium columnare</name>
    <dbReference type="NCBI Taxonomy" id="996"/>
    <lineage>
        <taxon>Bacteria</taxon>
        <taxon>Pseudomonadati</taxon>
        <taxon>Bacteroidota</taxon>
        <taxon>Flavobacteriia</taxon>
        <taxon>Flavobacteriales</taxon>
        <taxon>Flavobacteriaceae</taxon>
        <taxon>Flavobacterium</taxon>
    </lineage>
</organism>
<dbReference type="SUPFAM" id="SSF49299">
    <property type="entry name" value="PKD domain"/>
    <property type="match status" value="1"/>
</dbReference>
<evidence type="ECO:0000259" key="2">
    <source>
        <dbReference type="Pfam" id="PF18962"/>
    </source>
</evidence>
<gene>
    <name evidence="3" type="ORF">UN65_03790</name>
</gene>
<dbReference type="SUPFAM" id="SSF52266">
    <property type="entry name" value="SGNH hydrolase"/>
    <property type="match status" value="1"/>
</dbReference>
<protein>
    <submittedName>
        <fullName evidence="3">T9SS type A sorting domain-containing protein</fullName>
    </submittedName>
</protein>
<accession>A0AAI8GAM3</accession>
<dbReference type="GeneID" id="60759774"/>
<reference evidence="4" key="1">
    <citation type="submission" date="2016-03" db="EMBL/GenBank/DDBJ databases">
        <title>Flavobacterium columnare strain B185, complete genome.</title>
        <authorList>
            <person name="Sundberg L.-R."/>
            <person name="Papponen P."/>
            <person name="Laanto E."/>
        </authorList>
    </citation>
    <scope>NUCLEOTIDE SEQUENCE [LARGE SCALE GENOMIC DNA]</scope>
    <source>
        <strain evidence="4">B185</strain>
    </source>
</reference>
<keyword evidence="1" id="KW-0732">Signal</keyword>
<dbReference type="InterPro" id="IPR013783">
    <property type="entry name" value="Ig-like_fold"/>
</dbReference>
<reference evidence="3 4" key="2">
    <citation type="submission" date="2019-05" db="EMBL/GenBank/DDBJ databases">
        <authorList>
            <person name="Ravantti J.J."/>
        </authorList>
    </citation>
    <scope>NUCLEOTIDE SEQUENCE [LARGE SCALE GENOMIC DNA]</scope>
    <source>
        <strain evidence="3 4">B185</strain>
    </source>
</reference>
<dbReference type="Proteomes" id="UP000304840">
    <property type="component" value="Chromosome"/>
</dbReference>
<feature type="domain" description="Secretion system C-terminal sorting" evidence="2">
    <location>
        <begin position="342"/>
        <end position="409"/>
    </location>
</feature>
<proteinExistence type="predicted"/>
<name>A0AAI8GAM3_9FLAO</name>
<sequence>MKNIILLVFFLSNYLDFTAQEKVLFIGNSMTYFNNMPILFQDLAKAKGKNVQVQQYALGGTGFVNHINDNNIYNLFASQIWDTVILQPGTGESAGISSPTKTTINRGKQLIDSIRKYSPCSKIILYEISNGIESNNNGGGKYDNYFISQTKIKDSITAIAHGMKIPFASAGECFKQHYISNQDLLLHSTYNDVHPGLKGSYLIACSIFNTLYQENIEPCNFYGGINDATAIYLQKIADNVILKNKPNWLINTYNLHTDFSFLLNGMNIQLQNTSTNYDSVSWNINNEYRTNELSPSYNFRTTGLKTILLTTHKNGCSESSTQTIDISPLSIDQISETNYRYYPNPVKDLFYLETIKNSTIKFSITDLNGKIIVPEKILEKNYIDFSFLNKGLYLILIHQGNTMNTIKLIKN</sequence>
<dbReference type="Gene3D" id="2.60.40.10">
    <property type="entry name" value="Immunoglobulins"/>
    <property type="match status" value="1"/>
</dbReference>
<evidence type="ECO:0000256" key="1">
    <source>
        <dbReference type="ARBA" id="ARBA00022729"/>
    </source>
</evidence>
<dbReference type="Pfam" id="PF18962">
    <property type="entry name" value="Por_Secre_tail"/>
    <property type="match status" value="1"/>
</dbReference>
<evidence type="ECO:0000313" key="4">
    <source>
        <dbReference type="Proteomes" id="UP000304840"/>
    </source>
</evidence>
<dbReference type="Gene3D" id="3.40.50.1110">
    <property type="entry name" value="SGNH hydrolase"/>
    <property type="match status" value="1"/>
</dbReference>
<dbReference type="InterPro" id="IPR036514">
    <property type="entry name" value="SGNH_hydro_sf"/>
</dbReference>
<dbReference type="InterPro" id="IPR035986">
    <property type="entry name" value="PKD_dom_sf"/>
</dbReference>
<dbReference type="EMBL" id="CP010992">
    <property type="protein sequence ID" value="AMO19583.1"/>
    <property type="molecule type" value="Genomic_DNA"/>
</dbReference>
<evidence type="ECO:0000313" key="3">
    <source>
        <dbReference type="EMBL" id="AMO19583.1"/>
    </source>
</evidence>
<dbReference type="InterPro" id="IPR026444">
    <property type="entry name" value="Secre_tail"/>
</dbReference>
<dbReference type="NCBIfam" id="TIGR04183">
    <property type="entry name" value="Por_Secre_tail"/>
    <property type="match status" value="1"/>
</dbReference>